<dbReference type="AlphaFoldDB" id="D3VHC0"/>
<accession>D3VHC0</accession>
<dbReference type="Proteomes" id="UP000008075">
    <property type="component" value="Chromosome"/>
</dbReference>
<gene>
    <name evidence="1" type="ordered locus">XNC1_2507</name>
</gene>
<sequence>MFFPMVPNRQENVFVLIQRRCALLIKKRVKKQQVSMIAEKETIQLGVDL</sequence>
<proteinExistence type="predicted"/>
<name>D3VHC0_XENNA</name>
<dbReference type="STRING" id="406817.XNC1_2507"/>
<dbReference type="EMBL" id="FN667742">
    <property type="protein sequence ID" value="CBJ90565.1"/>
    <property type="molecule type" value="Genomic_DNA"/>
</dbReference>
<reference evidence="1 2" key="1">
    <citation type="journal article" date="2011" name="PLoS ONE">
        <title>The entomopathogenic bacterial endosymbionts xenorhabdus and photorhabdus: convergent lifestyles from divergent genomes.</title>
        <authorList>
            <person name="Chaston J.M."/>
            <person name="Suen G."/>
            <person name="Tucker S.L."/>
            <person name="Andersen A.W."/>
            <person name="Bhasin A."/>
            <person name="Bode E."/>
            <person name="Bode H.B."/>
            <person name="Brachmann A.O."/>
            <person name="Cowles C.E."/>
            <person name="Cowles K.N."/>
            <person name="Darby C."/>
            <person name="de Leon L."/>
            <person name="Drace K."/>
            <person name="Du Z."/>
            <person name="Givaudan A."/>
            <person name="Herbert Tran E.E."/>
            <person name="Jewell K.A."/>
            <person name="Knack J.J."/>
            <person name="Krasomil-Osterfeld K.C."/>
            <person name="Kukor R."/>
            <person name="Lanois A."/>
            <person name="Latreille P."/>
            <person name="Leimgruber N.K."/>
            <person name="Lipke C.M."/>
            <person name="Liu R."/>
            <person name="Lu X."/>
            <person name="Martens E.C."/>
            <person name="Marri P.R."/>
            <person name="Medigue C."/>
            <person name="Menard M.L."/>
            <person name="Miller N.M."/>
            <person name="Morales-Soto N."/>
            <person name="Norton S."/>
            <person name="Ogier J.C."/>
            <person name="Orchard S.S."/>
            <person name="Park D."/>
            <person name="Park Y."/>
            <person name="Qurollo B.A."/>
            <person name="Sugar D.R."/>
            <person name="Richards G.R."/>
            <person name="Rouy Z."/>
            <person name="Slominski B."/>
            <person name="Slominski K."/>
            <person name="Snyder H."/>
            <person name="Tjaden B.C."/>
            <person name="van der Hoeven R."/>
            <person name="Welch R.D."/>
            <person name="Wheeler C."/>
            <person name="Xiang B."/>
            <person name="Barbazuk B."/>
            <person name="Gaudriault S."/>
            <person name="Goodner B."/>
            <person name="Slater S.C."/>
            <person name="Forst S."/>
            <person name="Goldman B.S."/>
            <person name="Goodrich-Blair H."/>
        </authorList>
    </citation>
    <scope>NUCLEOTIDE SEQUENCE [LARGE SCALE GENOMIC DNA]</scope>
    <source>
        <strain evidence="2">ATCC 19061 / DSM 3370 / CCUG 14189 / LMG 1036 / NCIMB 9965 / AN6</strain>
    </source>
</reference>
<dbReference type="HOGENOM" id="CLU_3142365_0_0_6"/>
<dbReference type="KEGG" id="xne:XNC1_2507"/>
<protein>
    <submittedName>
        <fullName evidence="1">Uncharacterized protein</fullName>
    </submittedName>
</protein>
<evidence type="ECO:0000313" key="2">
    <source>
        <dbReference type="Proteomes" id="UP000008075"/>
    </source>
</evidence>
<organism evidence="1 2">
    <name type="scientific">Xenorhabdus nematophila (strain ATCC 19061 / DSM 3370 / CCUG 14189 / LMG 1036 / NCIMB 9965 / AN6)</name>
    <dbReference type="NCBI Taxonomy" id="406817"/>
    <lineage>
        <taxon>Bacteria</taxon>
        <taxon>Pseudomonadati</taxon>
        <taxon>Pseudomonadota</taxon>
        <taxon>Gammaproteobacteria</taxon>
        <taxon>Enterobacterales</taxon>
        <taxon>Morganellaceae</taxon>
        <taxon>Xenorhabdus</taxon>
    </lineage>
</organism>
<keyword evidence="2" id="KW-1185">Reference proteome</keyword>
<evidence type="ECO:0000313" key="1">
    <source>
        <dbReference type="EMBL" id="CBJ90565.1"/>
    </source>
</evidence>